<feature type="domain" description="F-box" evidence="1">
    <location>
        <begin position="128"/>
        <end position="164"/>
    </location>
</feature>
<dbReference type="PANTHER" id="PTHR34145">
    <property type="entry name" value="OS02G0105600 PROTEIN"/>
    <property type="match status" value="1"/>
</dbReference>
<name>A0A811SD21_9POAL</name>
<dbReference type="InterPro" id="IPR036047">
    <property type="entry name" value="F-box-like_dom_sf"/>
</dbReference>
<dbReference type="PROSITE" id="PS50181">
    <property type="entry name" value="FBOX"/>
    <property type="match status" value="1"/>
</dbReference>
<evidence type="ECO:0000259" key="1">
    <source>
        <dbReference type="PROSITE" id="PS50181"/>
    </source>
</evidence>
<dbReference type="InterPro" id="IPR053772">
    <property type="entry name" value="At1g61320/At1g61330-like"/>
</dbReference>
<dbReference type="SUPFAM" id="SSF81383">
    <property type="entry name" value="F-box domain"/>
    <property type="match status" value="1"/>
</dbReference>
<dbReference type="InterPro" id="IPR032675">
    <property type="entry name" value="LRR_dom_sf"/>
</dbReference>
<dbReference type="Pfam" id="PF23622">
    <property type="entry name" value="LRR_At1g61320_AtMIF1"/>
    <property type="match status" value="1"/>
</dbReference>
<sequence>MAAMLSTSRAAEVGQHNPDHRGVDLAHIWRSLRVVGCALAPARGIFGIVGRSHRCASGHPIGGAKISDGGVGGPAGLALACDTLDRCGRVLGRVDGRPVSIGKENNLVCRRKANPCSKGLSCRKWRSDLRLADLPEDVLRIVFSKLQYSEVVRTSVLSSKWRRMWIISSRLSLDCTAIRGQCRYFRDKKRYTQQCIDIVNTVVCQFHGEVVEELEVRVEFHDMLVGHLNNWISFAVSSLTKNLALDLLPAEFIGEEDMYIFPVELFDSASISRLQHLQLSSVSFKPGSQFMGFPNLKKLDLQLFSVSRKNLEDMLAGCSTLTWLSLSRCCMKDELTVKQPLDRLMYLRIVDCSITKIELQAENLKTFEYNGEQVPIDLGKVKQLETAQVYLYGLTLNYALTVLPNVLTGVKNFTLDTYLPLETPLLLDRICIFSQLKILRLLLLIDTRSTPNVLSLVSFLRASPFIEELEVHFHLLDFFEGPGWGTLQRLPGSSYKYLRNVLLTGFNSVKGQLEFLVHIVENAPDLKVLTIDPRKKKFIFLMTYVLASYDESLKNRNSRVLEQLMYAEHVGLDVATKIKTGSGARVIPMTVHLATCFDRLASSLMD</sequence>
<dbReference type="Gene3D" id="3.80.10.10">
    <property type="entry name" value="Ribonuclease Inhibitor"/>
    <property type="match status" value="1"/>
</dbReference>
<gene>
    <name evidence="2" type="ORF">NCGR_LOCUS64698</name>
</gene>
<reference evidence="2" key="1">
    <citation type="submission" date="2020-10" db="EMBL/GenBank/DDBJ databases">
        <authorList>
            <person name="Han B."/>
            <person name="Lu T."/>
            <person name="Zhao Q."/>
            <person name="Huang X."/>
            <person name="Zhao Y."/>
        </authorList>
    </citation>
    <scope>NUCLEOTIDE SEQUENCE</scope>
</reference>
<evidence type="ECO:0000313" key="2">
    <source>
        <dbReference type="EMBL" id="CAD6340600.1"/>
    </source>
</evidence>
<accession>A0A811SD21</accession>
<dbReference type="Proteomes" id="UP000604825">
    <property type="component" value="Unassembled WGS sequence"/>
</dbReference>
<evidence type="ECO:0000313" key="3">
    <source>
        <dbReference type="Proteomes" id="UP000604825"/>
    </source>
</evidence>
<dbReference type="OrthoDB" id="613853at2759"/>
<proteinExistence type="predicted"/>
<dbReference type="AlphaFoldDB" id="A0A811SD21"/>
<dbReference type="Pfam" id="PF00646">
    <property type="entry name" value="F-box"/>
    <property type="match status" value="1"/>
</dbReference>
<dbReference type="InterPro" id="IPR055357">
    <property type="entry name" value="LRR_At1g61320_AtMIF1"/>
</dbReference>
<dbReference type="PANTHER" id="PTHR34145:SF57">
    <property type="entry name" value="F-BOX DOMAIN-CONTAINING PROTEIN"/>
    <property type="match status" value="1"/>
</dbReference>
<dbReference type="InterPro" id="IPR001810">
    <property type="entry name" value="F-box_dom"/>
</dbReference>
<dbReference type="EMBL" id="CAJGYO010000019">
    <property type="protein sequence ID" value="CAD6340600.1"/>
    <property type="molecule type" value="Genomic_DNA"/>
</dbReference>
<keyword evidence="3" id="KW-1185">Reference proteome</keyword>
<protein>
    <recommendedName>
        <fullName evidence="1">F-box domain-containing protein</fullName>
    </recommendedName>
</protein>
<dbReference type="SUPFAM" id="SSF52047">
    <property type="entry name" value="RNI-like"/>
    <property type="match status" value="1"/>
</dbReference>
<comment type="caution">
    <text evidence="2">The sequence shown here is derived from an EMBL/GenBank/DDBJ whole genome shotgun (WGS) entry which is preliminary data.</text>
</comment>
<organism evidence="2 3">
    <name type="scientific">Miscanthus lutarioriparius</name>
    <dbReference type="NCBI Taxonomy" id="422564"/>
    <lineage>
        <taxon>Eukaryota</taxon>
        <taxon>Viridiplantae</taxon>
        <taxon>Streptophyta</taxon>
        <taxon>Embryophyta</taxon>
        <taxon>Tracheophyta</taxon>
        <taxon>Spermatophyta</taxon>
        <taxon>Magnoliopsida</taxon>
        <taxon>Liliopsida</taxon>
        <taxon>Poales</taxon>
        <taxon>Poaceae</taxon>
        <taxon>PACMAD clade</taxon>
        <taxon>Panicoideae</taxon>
        <taxon>Andropogonodae</taxon>
        <taxon>Andropogoneae</taxon>
        <taxon>Saccharinae</taxon>
        <taxon>Miscanthus</taxon>
    </lineage>
</organism>
<dbReference type="SUPFAM" id="SSF52058">
    <property type="entry name" value="L domain-like"/>
    <property type="match status" value="1"/>
</dbReference>